<dbReference type="STRING" id="1442369.A0A0D2I8Y6"/>
<gene>
    <name evidence="3" type="ORF">Z518_11123</name>
</gene>
<sequence>METSFFKTSLLDAIIPNDTDTELSDLLESNGDLPGDSTRLLAIKERDILFFDERLRALAVLQLPHCDEDTLRSYLSRLSYTIDVWAIDELSSNDPSAPPTTPPKDLVFSAERIQKNEPMVLASQSTDSSQTLTLIWEVEIVLNRPRFRVPQPAIIFIPSATIGASPPDENKQDGDLTPFQPLEPNVLEPMRLIPGLHDNPPYIAASRLQRTLPVPAAHKPRIHIPHVPSRRHRAVPATIARLRYNKVNAPSASPANVAILDMEIIPFVQVDAAIEHVDLTPKNGRAESLMSGFLPMPCRSGDCLTFMYKLHQATDPNLSLGIGFANTNVDELSIKIRLSVQLNPNCRPQVIMEWTTHVDFTQALNPSFGPPSQPIQRPNRPTSLSVGNGNGSSVTMTAITTSFQPTSDTKLQSGLSISFTASDTPVQVGNPFVWKVLVVNCSAKMAKIAIIPLPRIQRQATQAQFFAKRHAPKSSTASFHPSERRHTKDGDDVDIAQAIADENVVYAMHHSSAIPPETDLMALTAELKIGPLGPGQCHESEIQMVAFESGSLRADAIRIVDLARETEEGAMAMGVVTDIRDLPDIVVANAADETH</sequence>
<protein>
    <recommendedName>
        <fullName evidence="2">Trafficking protein particle complex II-specific subunit 65 IgD3 domain-containing protein</fullName>
    </recommendedName>
</protein>
<feature type="region of interest" description="Disordered" evidence="1">
    <location>
        <begin position="470"/>
        <end position="489"/>
    </location>
</feature>
<reference evidence="3 4" key="1">
    <citation type="submission" date="2015-01" db="EMBL/GenBank/DDBJ databases">
        <title>The Genome Sequence of Rhinocladiella mackenzie CBS 650.93.</title>
        <authorList>
            <consortium name="The Broad Institute Genomics Platform"/>
            <person name="Cuomo C."/>
            <person name="de Hoog S."/>
            <person name="Gorbushina A."/>
            <person name="Stielow B."/>
            <person name="Teixiera M."/>
            <person name="Abouelleil A."/>
            <person name="Chapman S.B."/>
            <person name="Priest M."/>
            <person name="Young S.K."/>
            <person name="Wortman J."/>
            <person name="Nusbaum C."/>
            <person name="Birren B."/>
        </authorList>
    </citation>
    <scope>NUCLEOTIDE SEQUENCE [LARGE SCALE GENOMIC DNA]</scope>
    <source>
        <strain evidence="3 4">CBS 650.93</strain>
    </source>
</reference>
<dbReference type="GO" id="GO:0005802">
    <property type="term" value="C:trans-Golgi network"/>
    <property type="evidence" value="ECO:0007669"/>
    <property type="project" value="TreeGrafter"/>
</dbReference>
<evidence type="ECO:0000313" key="4">
    <source>
        <dbReference type="Proteomes" id="UP000053617"/>
    </source>
</evidence>
<proteinExistence type="predicted"/>
<dbReference type="GO" id="GO:1990071">
    <property type="term" value="C:TRAPPII protein complex"/>
    <property type="evidence" value="ECO:0007669"/>
    <property type="project" value="InterPro"/>
</dbReference>
<dbReference type="OrthoDB" id="5345392at2759"/>
<organism evidence="3 4">
    <name type="scientific">Rhinocladiella mackenziei CBS 650.93</name>
    <dbReference type="NCBI Taxonomy" id="1442369"/>
    <lineage>
        <taxon>Eukaryota</taxon>
        <taxon>Fungi</taxon>
        <taxon>Dikarya</taxon>
        <taxon>Ascomycota</taxon>
        <taxon>Pezizomycotina</taxon>
        <taxon>Eurotiomycetes</taxon>
        <taxon>Chaetothyriomycetidae</taxon>
        <taxon>Chaetothyriales</taxon>
        <taxon>Herpotrichiellaceae</taxon>
        <taxon>Rhinocladiella</taxon>
    </lineage>
</organism>
<evidence type="ECO:0000313" key="3">
    <source>
        <dbReference type="EMBL" id="KIW99710.1"/>
    </source>
</evidence>
<dbReference type="GO" id="GO:0006891">
    <property type="term" value="P:intra-Golgi vesicle-mediated transport"/>
    <property type="evidence" value="ECO:0007669"/>
    <property type="project" value="InterPro"/>
</dbReference>
<dbReference type="Proteomes" id="UP000053617">
    <property type="component" value="Unassembled WGS sequence"/>
</dbReference>
<dbReference type="EMBL" id="KN847485">
    <property type="protein sequence ID" value="KIW99710.1"/>
    <property type="molecule type" value="Genomic_DNA"/>
</dbReference>
<dbReference type="PANTHER" id="PTHR28159:SF1">
    <property type="entry name" value="TRAFFICKING PROTEIN PARTICLE COMPLEX II-SPECIFIC SUBUNIT 65"/>
    <property type="match status" value="1"/>
</dbReference>
<dbReference type="Pfam" id="PF12735">
    <property type="entry name" value="IgD3_Trs65"/>
    <property type="match status" value="1"/>
</dbReference>
<dbReference type="AlphaFoldDB" id="A0A0D2I8Y6"/>
<keyword evidence="4" id="KW-1185">Reference proteome</keyword>
<dbReference type="VEuPathDB" id="FungiDB:Z518_11123"/>
<dbReference type="GeneID" id="25299194"/>
<name>A0A0D2I8Y6_9EURO</name>
<evidence type="ECO:0000259" key="2">
    <source>
        <dbReference type="Pfam" id="PF12735"/>
    </source>
</evidence>
<dbReference type="RefSeq" id="XP_013266847.1">
    <property type="nucleotide sequence ID" value="XM_013411393.1"/>
</dbReference>
<dbReference type="HOGENOM" id="CLU_015118_0_0_1"/>
<feature type="domain" description="Trafficking protein particle complex II-specific subunit 65 IgD3" evidence="2">
    <location>
        <begin position="405"/>
        <end position="587"/>
    </location>
</feature>
<dbReference type="InterPro" id="IPR055420">
    <property type="entry name" value="IgD3_Trs65"/>
</dbReference>
<evidence type="ECO:0000256" key="1">
    <source>
        <dbReference type="SAM" id="MobiDB-lite"/>
    </source>
</evidence>
<accession>A0A0D2I8Y6</accession>
<dbReference type="PANTHER" id="PTHR28159">
    <property type="entry name" value="TRAFFICKING PROTEIN PARTICLE COMPLEX II-SPECIFIC SUBUNIT 65"/>
    <property type="match status" value="1"/>
</dbReference>
<dbReference type="InterPro" id="IPR024662">
    <property type="entry name" value="Trs65"/>
</dbReference>